<proteinExistence type="predicted"/>
<feature type="domain" description="Sulfatase-modifying factor enzyme-like" evidence="4">
    <location>
        <begin position="204"/>
        <end position="449"/>
    </location>
</feature>
<accession>A0A518EPV5</accession>
<dbReference type="RefSeq" id="WP_145196010.1">
    <property type="nucleotide sequence ID" value="NZ_CP036434.1"/>
</dbReference>
<dbReference type="SUPFAM" id="SSF56436">
    <property type="entry name" value="C-type lectin-like"/>
    <property type="match status" value="1"/>
</dbReference>
<evidence type="ECO:0000256" key="2">
    <source>
        <dbReference type="ARBA" id="ARBA00023004"/>
    </source>
</evidence>
<dbReference type="Gene3D" id="3.90.1580.10">
    <property type="entry name" value="paralog of FGE (formylglycine-generating enzyme)"/>
    <property type="match status" value="1"/>
</dbReference>
<dbReference type="PANTHER" id="PTHR23150:SF36">
    <property type="entry name" value="HERCYNINE OXYGENASE"/>
    <property type="match status" value="1"/>
</dbReference>
<dbReference type="EMBL" id="CP036434">
    <property type="protein sequence ID" value="QDV06110.1"/>
    <property type="molecule type" value="Genomic_DNA"/>
</dbReference>
<dbReference type="InterPro" id="IPR016187">
    <property type="entry name" value="CTDL_fold"/>
</dbReference>
<dbReference type="InterPro" id="IPR005532">
    <property type="entry name" value="SUMF_dom"/>
</dbReference>
<dbReference type="EC" id="1.8.-.-" evidence="6"/>
<dbReference type="AlphaFoldDB" id="A0A518EPV5"/>
<reference evidence="6 7" key="1">
    <citation type="submission" date="2019-02" db="EMBL/GenBank/DDBJ databases">
        <title>Deep-cultivation of Planctomycetes and their phenomic and genomic characterization uncovers novel biology.</title>
        <authorList>
            <person name="Wiegand S."/>
            <person name="Jogler M."/>
            <person name="Boedeker C."/>
            <person name="Pinto D."/>
            <person name="Vollmers J."/>
            <person name="Rivas-Marin E."/>
            <person name="Kohn T."/>
            <person name="Peeters S.H."/>
            <person name="Heuer A."/>
            <person name="Rast P."/>
            <person name="Oberbeckmann S."/>
            <person name="Bunk B."/>
            <person name="Jeske O."/>
            <person name="Meyerdierks A."/>
            <person name="Storesund J.E."/>
            <person name="Kallscheuer N."/>
            <person name="Luecker S."/>
            <person name="Lage O.M."/>
            <person name="Pohl T."/>
            <person name="Merkel B.J."/>
            <person name="Hornburger P."/>
            <person name="Mueller R.-W."/>
            <person name="Bruemmer F."/>
            <person name="Labrenz M."/>
            <person name="Spormann A.M."/>
            <person name="Op den Camp H."/>
            <person name="Overmann J."/>
            <person name="Amann R."/>
            <person name="Jetten M.S.M."/>
            <person name="Mascher T."/>
            <person name="Medema M.H."/>
            <person name="Devos D.P."/>
            <person name="Kaster A.-K."/>
            <person name="Ovreas L."/>
            <person name="Rohde M."/>
            <person name="Galperin M.Y."/>
            <person name="Jogler C."/>
        </authorList>
    </citation>
    <scope>NUCLEOTIDE SEQUENCE [LARGE SCALE GENOMIC DNA]</scope>
    <source>
        <strain evidence="6 7">Poly30</strain>
    </source>
</reference>
<evidence type="ECO:0000313" key="6">
    <source>
        <dbReference type="EMBL" id="QDV06110.1"/>
    </source>
</evidence>
<gene>
    <name evidence="6" type="primary">egtB_1</name>
    <name evidence="6" type="ORF">Poly30_16140</name>
</gene>
<comment type="pathway">
    <text evidence="3">Amino-acid biosynthesis; ergothioneine biosynthesis.</text>
</comment>
<dbReference type="Proteomes" id="UP000320390">
    <property type="component" value="Chromosome"/>
</dbReference>
<dbReference type="OrthoDB" id="9812426at2"/>
<evidence type="ECO:0000313" key="7">
    <source>
        <dbReference type="Proteomes" id="UP000320390"/>
    </source>
</evidence>
<dbReference type="PANTHER" id="PTHR23150">
    <property type="entry name" value="SULFATASE MODIFYING FACTOR 1, 2"/>
    <property type="match status" value="1"/>
</dbReference>
<feature type="domain" description="DinB-like" evidence="5">
    <location>
        <begin position="27"/>
        <end position="162"/>
    </location>
</feature>
<dbReference type="Pfam" id="PF12867">
    <property type="entry name" value="DinB_2"/>
    <property type="match status" value="1"/>
</dbReference>
<dbReference type="InterPro" id="IPR024775">
    <property type="entry name" value="DinB-like"/>
</dbReference>
<organism evidence="6 7">
    <name type="scientific">Saltatorellus ferox</name>
    <dbReference type="NCBI Taxonomy" id="2528018"/>
    <lineage>
        <taxon>Bacteria</taxon>
        <taxon>Pseudomonadati</taxon>
        <taxon>Planctomycetota</taxon>
        <taxon>Planctomycetia</taxon>
        <taxon>Planctomycetia incertae sedis</taxon>
        <taxon>Saltatorellus</taxon>
    </lineage>
</organism>
<keyword evidence="1 6" id="KW-0560">Oxidoreductase</keyword>
<name>A0A518EPV5_9BACT</name>
<keyword evidence="7" id="KW-1185">Reference proteome</keyword>
<protein>
    <submittedName>
        <fullName evidence="6">Iron(II)-dependent oxidoreductase EgtB</fullName>
        <ecNumber evidence="6">1.8.-.-</ecNumber>
    </submittedName>
</protein>
<keyword evidence="2" id="KW-0408">Iron</keyword>
<evidence type="ECO:0000256" key="3">
    <source>
        <dbReference type="ARBA" id="ARBA00037882"/>
    </source>
</evidence>
<dbReference type="GO" id="GO:0016491">
    <property type="term" value="F:oxidoreductase activity"/>
    <property type="evidence" value="ECO:0007669"/>
    <property type="project" value="UniProtKB-KW"/>
</dbReference>
<dbReference type="GO" id="GO:0052699">
    <property type="term" value="P:ergothioneine biosynthetic process"/>
    <property type="evidence" value="ECO:0007669"/>
    <property type="project" value="InterPro"/>
</dbReference>
<dbReference type="NCBIfam" id="TIGR03440">
    <property type="entry name" value="egtB_TIGR03440"/>
    <property type="match status" value="1"/>
</dbReference>
<dbReference type="InterPro" id="IPR042095">
    <property type="entry name" value="SUMF_sf"/>
</dbReference>
<dbReference type="Pfam" id="PF03781">
    <property type="entry name" value="FGE-sulfatase"/>
    <property type="match status" value="1"/>
</dbReference>
<dbReference type="InterPro" id="IPR017806">
    <property type="entry name" value="EgtB"/>
</dbReference>
<evidence type="ECO:0000259" key="4">
    <source>
        <dbReference type="Pfam" id="PF03781"/>
    </source>
</evidence>
<dbReference type="InterPro" id="IPR051043">
    <property type="entry name" value="Sulfatase_Mod_Factor_Kinase"/>
</dbReference>
<evidence type="ECO:0000256" key="1">
    <source>
        <dbReference type="ARBA" id="ARBA00023002"/>
    </source>
</evidence>
<sequence length="453" mass="51523">MTPDLQDLSAAASAGKGVRVRSLLARFQDVRTATEAWTELLEPGDFVLQSMPDASPTGWHLAHTTWFFEEFVLCGFAPGHERFHPRFQYLFNSYYETVGERVARHRRGMLSRPGIGVIREYRSSVTAAVSDLLMRLEGDELERALEVIEIGLQHEQQHQELMVTDLKHAFSINPMRPSIVDRPPRAEPRTIEGPTRAIIFIEHDEGLFTVGVNEGEDFTFDNEGPSHRVFLPAFGLADRLVTCGEWMEFMEAGGYDEPRHWLSAGWARRNSLEDRWTAPLYWENRDGEWWRFTVHGDAPVDPAEPVAHISYYEADAYARWRGLRLPTEFEWEVAAIQAGRDAALDGRFRESLRFEPGRASEPVEPAGGPARLRQLFGDAWEWTSSAYAAYPRYAPDTGALGEYNGKFMSGQFVLRGGSCATPESHIRSTYRNFFPADARWQFSGLRLARDSQN</sequence>
<evidence type="ECO:0000259" key="5">
    <source>
        <dbReference type="Pfam" id="PF12867"/>
    </source>
</evidence>